<dbReference type="AlphaFoldDB" id="A0A1F6D1V8"/>
<proteinExistence type="predicted"/>
<evidence type="ECO:0000313" key="2">
    <source>
        <dbReference type="Proteomes" id="UP000178606"/>
    </source>
</evidence>
<evidence type="ECO:0008006" key="3">
    <source>
        <dbReference type="Google" id="ProtNLM"/>
    </source>
</evidence>
<accession>A0A1F6D1V8</accession>
<name>A0A1F6D1V8_HANXR</name>
<organism evidence="1 2">
    <name type="scientific">Handelsmanbacteria sp. (strain RIFCSPLOWO2_12_FULL_64_10)</name>
    <dbReference type="NCBI Taxonomy" id="1817868"/>
    <lineage>
        <taxon>Bacteria</taxon>
        <taxon>Candidatus Handelsmaniibacteriota</taxon>
    </lineage>
</organism>
<dbReference type="EMBL" id="MFKF01000083">
    <property type="protein sequence ID" value="OGG55347.1"/>
    <property type="molecule type" value="Genomic_DNA"/>
</dbReference>
<sequence length="92" mass="10564">MQSFTCLVKKEGNQYASLCVELDIASCGHTKKEAIQGLRNAIEAYLEYMIAEGREREIYRPVPMQELKDFLFPDHARSEQPLKAIPLEVEYA</sequence>
<dbReference type="Gene3D" id="3.30.160.250">
    <property type="match status" value="1"/>
</dbReference>
<evidence type="ECO:0000313" key="1">
    <source>
        <dbReference type="EMBL" id="OGG55347.1"/>
    </source>
</evidence>
<dbReference type="Proteomes" id="UP000178606">
    <property type="component" value="Unassembled WGS sequence"/>
</dbReference>
<comment type="caution">
    <text evidence="1">The sequence shown here is derived from an EMBL/GenBank/DDBJ whole genome shotgun (WGS) entry which is preliminary data.</text>
</comment>
<dbReference type="InterPro" id="IPR035069">
    <property type="entry name" value="TTHA1013/TTHA0281-like"/>
</dbReference>
<dbReference type="SUPFAM" id="SSF143100">
    <property type="entry name" value="TTHA1013/TTHA0281-like"/>
    <property type="match status" value="1"/>
</dbReference>
<reference evidence="1 2" key="1">
    <citation type="journal article" date="2016" name="Nat. Commun.">
        <title>Thousands of microbial genomes shed light on interconnected biogeochemical processes in an aquifer system.</title>
        <authorList>
            <person name="Anantharaman K."/>
            <person name="Brown C.T."/>
            <person name="Hug L.A."/>
            <person name="Sharon I."/>
            <person name="Castelle C.J."/>
            <person name="Probst A.J."/>
            <person name="Thomas B.C."/>
            <person name="Singh A."/>
            <person name="Wilkins M.J."/>
            <person name="Karaoz U."/>
            <person name="Brodie E.L."/>
            <person name="Williams K.H."/>
            <person name="Hubbard S.S."/>
            <person name="Banfield J.F."/>
        </authorList>
    </citation>
    <scope>NUCLEOTIDE SEQUENCE [LARGE SCALE GENOMIC DNA]</scope>
    <source>
        <strain evidence="2">RIFCSPLOWO2_12_FULL_64_10</strain>
    </source>
</reference>
<gene>
    <name evidence="1" type="ORF">A3F84_21715</name>
</gene>
<protein>
    <recommendedName>
        <fullName evidence="3">HicB-like antitoxin of toxin-antitoxin system domain-containing protein</fullName>
    </recommendedName>
</protein>